<dbReference type="Proteomes" id="UP000215043">
    <property type="component" value="Chromosome"/>
</dbReference>
<organism evidence="1 2">
    <name type="scientific">Actinopolyspora erythraea</name>
    <dbReference type="NCBI Taxonomy" id="414996"/>
    <lineage>
        <taxon>Bacteria</taxon>
        <taxon>Bacillati</taxon>
        <taxon>Actinomycetota</taxon>
        <taxon>Actinomycetes</taxon>
        <taxon>Actinopolysporales</taxon>
        <taxon>Actinopolysporaceae</taxon>
        <taxon>Actinopolyspora</taxon>
    </lineage>
</organism>
<gene>
    <name evidence="1" type="ORF">CDG81_15985</name>
</gene>
<proteinExistence type="predicted"/>
<evidence type="ECO:0000313" key="1">
    <source>
        <dbReference type="EMBL" id="ASU79525.1"/>
    </source>
</evidence>
<reference evidence="1 2" key="1">
    <citation type="submission" date="2017-08" db="EMBL/GenBank/DDBJ databases">
        <title>The complete genome sequence of moderately halophilic actinomycete Actinopolyspora erythraea YIM 90600, the producer of novel erythromycin, novel actinopolysporins A-C and tubercidin.</title>
        <authorList>
            <person name="Yin M."/>
            <person name="Tang S."/>
        </authorList>
    </citation>
    <scope>NUCLEOTIDE SEQUENCE [LARGE SCALE GENOMIC DNA]</scope>
    <source>
        <strain evidence="1 2">YIM 90600</strain>
    </source>
</reference>
<sequence length="104" mass="11593">MWRTRQDRTMTDETSRLTLRVIVPDPPEVGATVEVRPLVDGTDVVATGLPGEAADPPFLLLARDTPLMATAEPREVRLAEAVRTEECCGALYVTIRRDADRVFW</sequence>
<evidence type="ECO:0000313" key="2">
    <source>
        <dbReference type="Proteomes" id="UP000215043"/>
    </source>
</evidence>
<accession>A0A223RUL0</accession>
<dbReference type="KEGG" id="aey:CDG81_15985"/>
<protein>
    <submittedName>
        <fullName evidence="1">Uncharacterized protein</fullName>
    </submittedName>
</protein>
<dbReference type="EMBL" id="CP022752">
    <property type="protein sequence ID" value="ASU79525.1"/>
    <property type="molecule type" value="Genomic_DNA"/>
</dbReference>
<dbReference type="AlphaFoldDB" id="A0A223RUL0"/>
<name>A0A223RUL0_9ACTN</name>